<feature type="signal peptide" evidence="11">
    <location>
        <begin position="1"/>
        <end position="18"/>
    </location>
</feature>
<evidence type="ECO:0000256" key="2">
    <source>
        <dbReference type="ARBA" id="ARBA00022448"/>
    </source>
</evidence>
<feature type="compositionally biased region" description="Acidic residues" evidence="10">
    <location>
        <begin position="305"/>
        <end position="316"/>
    </location>
</feature>
<evidence type="ECO:0000256" key="8">
    <source>
        <dbReference type="PROSITE-ProRule" id="PRU01360"/>
    </source>
</evidence>
<dbReference type="PANTHER" id="PTHR30069">
    <property type="entry name" value="TONB-DEPENDENT OUTER MEMBRANE RECEPTOR"/>
    <property type="match status" value="1"/>
</dbReference>
<dbReference type="InterPro" id="IPR000531">
    <property type="entry name" value="Beta-barrel_TonB"/>
</dbReference>
<comment type="subcellular location">
    <subcellularLocation>
        <location evidence="1 8">Cell outer membrane</location>
        <topology evidence="1 8">Multi-pass membrane protein</topology>
    </subcellularLocation>
</comment>
<keyword evidence="11" id="KW-0732">Signal</keyword>
<evidence type="ECO:0000256" key="10">
    <source>
        <dbReference type="SAM" id="MobiDB-lite"/>
    </source>
</evidence>
<evidence type="ECO:0000256" key="11">
    <source>
        <dbReference type="SAM" id="SignalP"/>
    </source>
</evidence>
<protein>
    <submittedName>
        <fullName evidence="14">TonB-dependent receptor</fullName>
    </submittedName>
</protein>
<keyword evidence="15" id="KW-1185">Reference proteome</keyword>
<dbReference type="Pfam" id="PF07715">
    <property type="entry name" value="Plug"/>
    <property type="match status" value="1"/>
</dbReference>
<evidence type="ECO:0000256" key="6">
    <source>
        <dbReference type="ARBA" id="ARBA00023136"/>
    </source>
</evidence>
<dbReference type="RefSeq" id="WP_305928575.1">
    <property type="nucleotide sequence ID" value="NZ_JAVAIL010000001.1"/>
</dbReference>
<evidence type="ECO:0000259" key="13">
    <source>
        <dbReference type="Pfam" id="PF07715"/>
    </source>
</evidence>
<keyword evidence="3 8" id="KW-1134">Transmembrane beta strand</keyword>
<evidence type="ECO:0000313" key="15">
    <source>
        <dbReference type="Proteomes" id="UP001235664"/>
    </source>
</evidence>
<feature type="chain" id="PRO_5045254993" evidence="11">
    <location>
        <begin position="19"/>
        <end position="722"/>
    </location>
</feature>
<dbReference type="InterPro" id="IPR039426">
    <property type="entry name" value="TonB-dep_rcpt-like"/>
</dbReference>
<dbReference type="InterPro" id="IPR037066">
    <property type="entry name" value="Plug_dom_sf"/>
</dbReference>
<comment type="caution">
    <text evidence="14">The sequence shown here is derived from an EMBL/GenBank/DDBJ whole genome shotgun (WGS) entry which is preliminary data.</text>
</comment>
<organism evidence="14 15">
    <name type="scientific">Qipengyuania benthica</name>
    <dbReference type="NCBI Taxonomy" id="3067651"/>
    <lineage>
        <taxon>Bacteria</taxon>
        <taxon>Pseudomonadati</taxon>
        <taxon>Pseudomonadota</taxon>
        <taxon>Alphaproteobacteria</taxon>
        <taxon>Sphingomonadales</taxon>
        <taxon>Erythrobacteraceae</taxon>
        <taxon>Qipengyuania</taxon>
    </lineage>
</organism>
<accession>A0ABT9H547</accession>
<keyword evidence="6 8" id="KW-0472">Membrane</keyword>
<feature type="domain" description="TonB-dependent receptor plug" evidence="13">
    <location>
        <begin position="49"/>
        <end position="152"/>
    </location>
</feature>
<dbReference type="SUPFAM" id="SSF56935">
    <property type="entry name" value="Porins"/>
    <property type="match status" value="1"/>
</dbReference>
<dbReference type="PROSITE" id="PS52016">
    <property type="entry name" value="TONB_DEPENDENT_REC_3"/>
    <property type="match status" value="1"/>
</dbReference>
<evidence type="ECO:0000256" key="7">
    <source>
        <dbReference type="ARBA" id="ARBA00023237"/>
    </source>
</evidence>
<keyword evidence="7 8" id="KW-0998">Cell outer membrane</keyword>
<keyword evidence="5 9" id="KW-0798">TonB box</keyword>
<dbReference type="Gene3D" id="2.40.170.20">
    <property type="entry name" value="TonB-dependent receptor, beta-barrel domain"/>
    <property type="match status" value="1"/>
</dbReference>
<dbReference type="CDD" id="cd01347">
    <property type="entry name" value="ligand_gated_channel"/>
    <property type="match status" value="1"/>
</dbReference>
<keyword evidence="2 8" id="KW-0813">Transport</keyword>
<evidence type="ECO:0000256" key="3">
    <source>
        <dbReference type="ARBA" id="ARBA00022452"/>
    </source>
</evidence>
<evidence type="ECO:0000313" key="14">
    <source>
        <dbReference type="EMBL" id="MDP4538440.1"/>
    </source>
</evidence>
<dbReference type="Pfam" id="PF00593">
    <property type="entry name" value="TonB_dep_Rec_b-barrel"/>
    <property type="match status" value="1"/>
</dbReference>
<evidence type="ECO:0000256" key="9">
    <source>
        <dbReference type="RuleBase" id="RU003357"/>
    </source>
</evidence>
<dbReference type="InterPro" id="IPR036942">
    <property type="entry name" value="Beta-barrel_TonB_sf"/>
</dbReference>
<dbReference type="EMBL" id="JAVAIL010000001">
    <property type="protein sequence ID" value="MDP4538440.1"/>
    <property type="molecule type" value="Genomic_DNA"/>
</dbReference>
<evidence type="ECO:0000256" key="5">
    <source>
        <dbReference type="ARBA" id="ARBA00023077"/>
    </source>
</evidence>
<evidence type="ECO:0000259" key="12">
    <source>
        <dbReference type="Pfam" id="PF00593"/>
    </source>
</evidence>
<comment type="similarity">
    <text evidence="8 9">Belongs to the TonB-dependent receptor family.</text>
</comment>
<reference evidence="14 15" key="1">
    <citation type="submission" date="2023-08" db="EMBL/GenBank/DDBJ databases">
        <title>genomic of DY56.</title>
        <authorList>
            <person name="Wang Y."/>
        </authorList>
    </citation>
    <scope>NUCLEOTIDE SEQUENCE [LARGE SCALE GENOMIC DNA]</scope>
    <source>
        <strain evidence="14 15">DY56-A-20</strain>
    </source>
</reference>
<dbReference type="Gene3D" id="2.170.130.10">
    <property type="entry name" value="TonB-dependent receptor, plug domain"/>
    <property type="match status" value="1"/>
</dbReference>
<dbReference type="InterPro" id="IPR012910">
    <property type="entry name" value="Plug_dom"/>
</dbReference>
<evidence type="ECO:0000256" key="1">
    <source>
        <dbReference type="ARBA" id="ARBA00004571"/>
    </source>
</evidence>
<gene>
    <name evidence="14" type="ORF">Q9K01_02205</name>
</gene>
<feature type="domain" description="TonB-dependent receptor-like beta-barrel" evidence="12">
    <location>
        <begin position="345"/>
        <end position="691"/>
    </location>
</feature>
<keyword evidence="14" id="KW-0675">Receptor</keyword>
<feature type="region of interest" description="Disordered" evidence="10">
    <location>
        <begin position="294"/>
        <end position="327"/>
    </location>
</feature>
<keyword evidence="4 8" id="KW-0812">Transmembrane</keyword>
<evidence type="ECO:0000256" key="4">
    <source>
        <dbReference type="ARBA" id="ARBA00022692"/>
    </source>
</evidence>
<dbReference type="Proteomes" id="UP001235664">
    <property type="component" value="Unassembled WGS sequence"/>
</dbReference>
<name>A0ABT9H547_9SPHN</name>
<sequence>MKKYALLATSILAGPALAQSAAPDTSRDPVHGEEGRVIVVTADFVEELDILAGTSVVTGDDILRDLEPQIGDILADQPGVSATSFSPGASRPVLRGFQGERVRVLTDGIGTLDVSNTSVDHAVTIDPLVTERVEIFRGPAALLFGSQAIGGAVNALDRRIPRAVPESGYHLDAIGSYSSAYDGYSGSAAADVALGEQFVVHVDGSYRKTEDVEVGGYVLSPTLRAQQLAVAEEEREEGHLEEAEEAREFAELRGVLPNSATETYTLGAGFALINEGGSLGASVSYFDSRYGIPARPGAEHAHGEEGEEDHEEEEEGHDEHGEAPVSIDLKQYRADLRGELFTEGFLEKIKFRAGFSDYQHTEFEGDEVGTVFKTQGFETRLELVQANRNGWRGVTGFQGSTRDFAAVGAEAFVPPNVTDQYGVFTLQEFDLGRRFGLEASARFEHTDVQSDAVAIGLEEDAVITAVDRNFNAFSIAGGINYEIVPDVKLGLNLSRVERAPSAEELFSNGPHIATQAFEIGDPALDKESSLGIEAYLRGATGPARFQLAAYYSRFDNFIYETDTGLEADGLPLFQFLQSDADYYGVEAQAAYDLIDRDGLTVTIDGVADYTRAEIDGDGPAPRIPPLRVLGGIEANRDGLGARVEAEWVADQDRTASFELPTQGYTLVNASVSWRPFGARNETLLILSADNLFDVDARRHASFTKDFVPLAGRNIKLSARLSF</sequence>
<proteinExistence type="inferred from homology"/>
<dbReference type="PANTHER" id="PTHR30069:SF40">
    <property type="entry name" value="TONB-DEPENDENT RECEPTOR NMB0964-RELATED"/>
    <property type="match status" value="1"/>
</dbReference>